<reference evidence="8" key="1">
    <citation type="journal article" date="2016" name="BMC Genomics">
        <title>Antennal transcriptome analysis and expression profiles of odorant binding proteins in Eogystia hippophaecolus (Lepidoptera: Cossidae).</title>
        <authorList>
            <person name="Hu P."/>
            <person name="Tao J."/>
            <person name="Cui M."/>
            <person name="Gao C."/>
            <person name="Lu P."/>
            <person name="Luo Y."/>
        </authorList>
    </citation>
    <scope>NUCLEOTIDE SEQUENCE</scope>
</reference>
<proteinExistence type="evidence at transcript level"/>
<comment type="subcellular location">
    <subcellularLocation>
        <location evidence="1">Cell membrane</location>
        <topology evidence="1">Multi-pass membrane protein</topology>
    </subcellularLocation>
</comment>
<protein>
    <submittedName>
        <fullName evidence="8">Gustatory receptor</fullName>
    </submittedName>
</protein>
<dbReference type="InterPro" id="IPR013604">
    <property type="entry name" value="7TM_chemorcpt"/>
</dbReference>
<evidence type="ECO:0000313" key="8">
    <source>
        <dbReference type="EMBL" id="AOG12966.1"/>
    </source>
</evidence>
<feature type="signal peptide" evidence="7">
    <location>
        <begin position="1"/>
        <end position="19"/>
    </location>
</feature>
<name>A0A1B3P5R9_EOGHI</name>
<dbReference type="AlphaFoldDB" id="A0A1B3P5R9"/>
<keyword evidence="8" id="KW-0675">Receptor</keyword>
<evidence type="ECO:0000256" key="1">
    <source>
        <dbReference type="ARBA" id="ARBA00004651"/>
    </source>
</evidence>
<evidence type="ECO:0000256" key="2">
    <source>
        <dbReference type="ARBA" id="ARBA00022475"/>
    </source>
</evidence>
<dbReference type="EMBL" id="KX656017">
    <property type="protein sequence ID" value="AOG12966.1"/>
    <property type="molecule type" value="mRNA"/>
</dbReference>
<accession>A0A1B3P5R9</accession>
<keyword evidence="5 6" id="KW-0472">Membrane</keyword>
<organism evidence="8">
    <name type="scientific">Eogystia hippophaecolus</name>
    <name type="common">Moth</name>
    <name type="synonym">Holcocerus hippophaecolus</name>
    <dbReference type="NCBI Taxonomy" id="1206364"/>
    <lineage>
        <taxon>Eukaryota</taxon>
        <taxon>Metazoa</taxon>
        <taxon>Ecdysozoa</taxon>
        <taxon>Arthropoda</taxon>
        <taxon>Hexapoda</taxon>
        <taxon>Insecta</taxon>
        <taxon>Pterygota</taxon>
        <taxon>Neoptera</taxon>
        <taxon>Endopterygota</taxon>
        <taxon>Lepidoptera</taxon>
        <taxon>Glossata</taxon>
        <taxon>Ditrysia</taxon>
        <taxon>Cossoidea</taxon>
        <taxon>Cossidae</taxon>
        <taxon>Cossinae</taxon>
        <taxon>Eogystia</taxon>
    </lineage>
</organism>
<evidence type="ECO:0000256" key="3">
    <source>
        <dbReference type="ARBA" id="ARBA00022692"/>
    </source>
</evidence>
<feature type="chain" id="PRO_5008552483" evidence="7">
    <location>
        <begin position="20"/>
        <end position="94"/>
    </location>
</feature>
<evidence type="ECO:0000256" key="4">
    <source>
        <dbReference type="ARBA" id="ARBA00022989"/>
    </source>
</evidence>
<feature type="transmembrane region" description="Helical" evidence="6">
    <location>
        <begin position="64"/>
        <end position="90"/>
    </location>
</feature>
<dbReference type="GO" id="GO:0005886">
    <property type="term" value="C:plasma membrane"/>
    <property type="evidence" value="ECO:0007669"/>
    <property type="project" value="UniProtKB-SubCell"/>
</dbReference>
<evidence type="ECO:0000256" key="5">
    <source>
        <dbReference type="ARBA" id="ARBA00023136"/>
    </source>
</evidence>
<keyword evidence="4 6" id="KW-1133">Transmembrane helix</keyword>
<dbReference type="Pfam" id="PF08395">
    <property type="entry name" value="7tm_7"/>
    <property type="match status" value="1"/>
</dbReference>
<evidence type="ECO:0000256" key="7">
    <source>
        <dbReference type="SAM" id="SignalP"/>
    </source>
</evidence>
<keyword evidence="2" id="KW-1003">Cell membrane</keyword>
<sequence>MRLFACVAVLVSLVYHCEQAYRQSDRIIWMIDHLLINKNPSDALRSALGELRALIQSRPVRFHMAYFFCLNYSLLVSIASVVVTYTIILLQNMN</sequence>
<dbReference type="GO" id="GO:0050909">
    <property type="term" value="P:sensory perception of taste"/>
    <property type="evidence" value="ECO:0007669"/>
    <property type="project" value="InterPro"/>
</dbReference>
<evidence type="ECO:0000256" key="6">
    <source>
        <dbReference type="SAM" id="Phobius"/>
    </source>
</evidence>
<keyword evidence="7" id="KW-0732">Signal</keyword>
<keyword evidence="3 6" id="KW-0812">Transmembrane</keyword>